<comment type="caution">
    <text evidence="3">The sequence shown here is derived from an EMBL/GenBank/DDBJ whole genome shotgun (WGS) entry which is preliminary data.</text>
</comment>
<dbReference type="InterPro" id="IPR036779">
    <property type="entry name" value="LysM_dom_sf"/>
</dbReference>
<evidence type="ECO:0000313" key="4">
    <source>
        <dbReference type="Proteomes" id="UP000307756"/>
    </source>
</evidence>
<dbReference type="GO" id="GO:0004222">
    <property type="term" value="F:metalloendopeptidase activity"/>
    <property type="evidence" value="ECO:0007669"/>
    <property type="project" value="TreeGrafter"/>
</dbReference>
<dbReference type="Gene3D" id="3.10.350.10">
    <property type="entry name" value="LysM domain"/>
    <property type="match status" value="2"/>
</dbReference>
<name>A0A4U1DAX2_9BACI</name>
<dbReference type="AlphaFoldDB" id="A0A4U1DAX2"/>
<keyword evidence="1" id="KW-0812">Transmembrane</keyword>
<dbReference type="SUPFAM" id="SSF54106">
    <property type="entry name" value="LysM domain"/>
    <property type="match status" value="2"/>
</dbReference>
<accession>A0A4U1DAX2</accession>
<gene>
    <name evidence="3" type="ORF">FA727_09560</name>
</gene>
<dbReference type="InterPro" id="IPR018392">
    <property type="entry name" value="LysM"/>
</dbReference>
<dbReference type="CDD" id="cd12797">
    <property type="entry name" value="M23_peptidase"/>
    <property type="match status" value="1"/>
</dbReference>
<reference evidence="3 4" key="1">
    <citation type="journal article" date="2011" name="J. Microbiol.">
        <title>Bacillus kyonggiensis sp. nov., isolated from soil of a lettuce field.</title>
        <authorList>
            <person name="Dong K."/>
            <person name="Lee S."/>
        </authorList>
    </citation>
    <scope>NUCLEOTIDE SEQUENCE [LARGE SCALE GENOMIC DNA]</scope>
    <source>
        <strain evidence="3 4">NB22</strain>
    </source>
</reference>
<sequence>MRDFIKRLLIAGIMALFISLLFIGVKYPQAASNDLQAAADHWMWPADGVITDTFGTRGGKHYGIDIAAGLGTPIYAVDEGVVTRSYHSSSYGNVVFVKHPNRFETVYAHLNTRNVKEGQTLKQGDIIGEMGSTGRSTGVHLHFEVHKNEWTVGKENALNPVVVLGNVGKGARVTAMKEVTDKAQVAGVMDNGQVAGVTETVKESKVATVETEVEKTVTVDTLVKYLPNSDYLLVMGESEKTIMTLQTDNDSETEDITYKVEKGDTLWDIAEEFETSVGLIMVSNQLEDDLIMPDQELVIKPLSTDNYIVHDGDSLSTIAKHLNTTVQDLMELNDLKSDIIQPQQVLIINVNQ</sequence>
<dbReference type="PANTHER" id="PTHR21666">
    <property type="entry name" value="PEPTIDASE-RELATED"/>
    <property type="match status" value="1"/>
</dbReference>
<protein>
    <submittedName>
        <fullName evidence="3">LysM peptidoglycan-binding domain-containing protein</fullName>
    </submittedName>
</protein>
<dbReference type="EMBL" id="SWBM01000001">
    <property type="protein sequence ID" value="TKC19759.1"/>
    <property type="molecule type" value="Genomic_DNA"/>
</dbReference>
<evidence type="ECO:0000313" key="3">
    <source>
        <dbReference type="EMBL" id="TKC19759.1"/>
    </source>
</evidence>
<evidence type="ECO:0000259" key="2">
    <source>
        <dbReference type="PROSITE" id="PS51782"/>
    </source>
</evidence>
<dbReference type="OrthoDB" id="9805070at2"/>
<feature type="domain" description="LysM" evidence="2">
    <location>
        <begin position="305"/>
        <end position="348"/>
    </location>
</feature>
<dbReference type="Pfam" id="PF01476">
    <property type="entry name" value="LysM"/>
    <property type="match status" value="2"/>
</dbReference>
<dbReference type="Gene3D" id="2.70.70.10">
    <property type="entry name" value="Glucose Permease (Domain IIA)"/>
    <property type="match status" value="1"/>
</dbReference>
<keyword evidence="1" id="KW-0472">Membrane</keyword>
<evidence type="ECO:0000256" key="1">
    <source>
        <dbReference type="SAM" id="Phobius"/>
    </source>
</evidence>
<dbReference type="InterPro" id="IPR011055">
    <property type="entry name" value="Dup_hybrid_motif"/>
</dbReference>
<dbReference type="SMART" id="SM00257">
    <property type="entry name" value="LysM"/>
    <property type="match status" value="2"/>
</dbReference>
<feature type="transmembrane region" description="Helical" evidence="1">
    <location>
        <begin position="7"/>
        <end position="25"/>
    </location>
</feature>
<dbReference type="InterPro" id="IPR050570">
    <property type="entry name" value="Cell_wall_metabolism_enzyme"/>
</dbReference>
<dbReference type="InterPro" id="IPR016047">
    <property type="entry name" value="M23ase_b-sheet_dom"/>
</dbReference>
<dbReference type="CDD" id="cd00118">
    <property type="entry name" value="LysM"/>
    <property type="match status" value="2"/>
</dbReference>
<dbReference type="Pfam" id="PF01551">
    <property type="entry name" value="Peptidase_M23"/>
    <property type="match status" value="1"/>
</dbReference>
<feature type="domain" description="LysM" evidence="2">
    <location>
        <begin position="256"/>
        <end position="299"/>
    </location>
</feature>
<keyword evidence="4" id="KW-1185">Reference proteome</keyword>
<dbReference type="PROSITE" id="PS51782">
    <property type="entry name" value="LYSM"/>
    <property type="match status" value="2"/>
</dbReference>
<dbReference type="SUPFAM" id="SSF51261">
    <property type="entry name" value="Duplicated hybrid motif"/>
    <property type="match status" value="1"/>
</dbReference>
<dbReference type="Proteomes" id="UP000307756">
    <property type="component" value="Unassembled WGS sequence"/>
</dbReference>
<organism evidence="3 4">
    <name type="scientific">Robertmurraya kyonggiensis</name>
    <dbReference type="NCBI Taxonomy" id="1037680"/>
    <lineage>
        <taxon>Bacteria</taxon>
        <taxon>Bacillati</taxon>
        <taxon>Bacillota</taxon>
        <taxon>Bacilli</taxon>
        <taxon>Bacillales</taxon>
        <taxon>Bacillaceae</taxon>
        <taxon>Robertmurraya</taxon>
    </lineage>
</organism>
<proteinExistence type="predicted"/>
<keyword evidence="1" id="KW-1133">Transmembrane helix</keyword>
<dbReference type="PANTHER" id="PTHR21666:SF290">
    <property type="entry name" value="PEPTIDASE M23 DOMAIN PROTEIN"/>
    <property type="match status" value="1"/>
</dbReference>